<dbReference type="PANTHER" id="PTHR33608">
    <property type="entry name" value="BLL2464 PROTEIN"/>
    <property type="match status" value="1"/>
</dbReference>
<comment type="caution">
    <text evidence="2">The sequence shown here is derived from an EMBL/GenBank/DDBJ whole genome shotgun (WGS) entry which is preliminary data.</text>
</comment>
<dbReference type="Pfam" id="PF01882">
    <property type="entry name" value="DUF58"/>
    <property type="match status" value="1"/>
</dbReference>
<proteinExistence type="predicted"/>
<evidence type="ECO:0000259" key="1">
    <source>
        <dbReference type="Pfam" id="PF01882"/>
    </source>
</evidence>
<keyword evidence="3" id="KW-1185">Reference proteome</keyword>
<reference evidence="2" key="1">
    <citation type="submission" date="2020-10" db="EMBL/GenBank/DDBJ databases">
        <title>Ca. Dormibacterota MAGs.</title>
        <authorList>
            <person name="Montgomery K."/>
        </authorList>
    </citation>
    <scope>NUCLEOTIDE SEQUENCE [LARGE SCALE GENOMIC DNA]</scope>
    <source>
        <strain evidence="2">SC8812_S17_10</strain>
    </source>
</reference>
<dbReference type="AlphaFoldDB" id="A0A934N3H2"/>
<name>A0A934N3H2_9BACT</name>
<sequence>MLTTAELNLLGRLDLAYRRPQNGLYAGERRSPRAARSPEFSDFRPYVSGDDFRQIDWRAYARFEKLMLRLYVAEEEACLNVVLDSSASMAMGEPAKWPAARRLAAGLCFLGLSAMDRVQMGTLRGKHLPPLRGRDGVSRIWRFLEGLEPTGEAGAADLAGLRWPRPGMTVVISDFLVPEASWALALAGLQSRRQEPVLWQVLAVDEENPGISGDLKLVDVESGHTRELTITPRLLGEYRKALAAHREALTRAALAARGRFVHSSSQENLEATMLAGLRAGVVRRG</sequence>
<protein>
    <submittedName>
        <fullName evidence="2">DUF58 domain-containing protein</fullName>
    </submittedName>
</protein>
<dbReference type="RefSeq" id="WP_338202596.1">
    <property type="nucleotide sequence ID" value="NZ_JAEKNR010000142.1"/>
</dbReference>
<dbReference type="PANTHER" id="PTHR33608:SF7">
    <property type="entry name" value="DUF58 DOMAIN-CONTAINING PROTEIN"/>
    <property type="match status" value="1"/>
</dbReference>
<dbReference type="InterPro" id="IPR002881">
    <property type="entry name" value="DUF58"/>
</dbReference>
<dbReference type="Proteomes" id="UP000612893">
    <property type="component" value="Unassembled WGS sequence"/>
</dbReference>
<gene>
    <name evidence="2" type="ORF">JF922_13865</name>
</gene>
<dbReference type="EMBL" id="JAEKNR010000142">
    <property type="protein sequence ID" value="MBJ7599150.1"/>
    <property type="molecule type" value="Genomic_DNA"/>
</dbReference>
<organism evidence="2 3">
    <name type="scientific">Candidatus Nephthysia bennettiae</name>
    <dbReference type="NCBI Taxonomy" id="3127016"/>
    <lineage>
        <taxon>Bacteria</taxon>
        <taxon>Bacillati</taxon>
        <taxon>Candidatus Dormiibacterota</taxon>
        <taxon>Candidatus Dormibacteria</taxon>
        <taxon>Candidatus Dormibacterales</taxon>
        <taxon>Candidatus Dormibacteraceae</taxon>
        <taxon>Candidatus Nephthysia</taxon>
    </lineage>
</organism>
<accession>A0A934N3H2</accession>
<evidence type="ECO:0000313" key="2">
    <source>
        <dbReference type="EMBL" id="MBJ7599150.1"/>
    </source>
</evidence>
<feature type="domain" description="DUF58" evidence="1">
    <location>
        <begin position="42"/>
        <end position="247"/>
    </location>
</feature>
<evidence type="ECO:0000313" key="3">
    <source>
        <dbReference type="Proteomes" id="UP000612893"/>
    </source>
</evidence>